<name>A0AAF1A303_SOLVR</name>
<dbReference type="PANTHER" id="PTHR46148">
    <property type="entry name" value="CHROMO DOMAIN-CONTAINING PROTEIN"/>
    <property type="match status" value="1"/>
</dbReference>
<protein>
    <recommendedName>
        <fullName evidence="1">Tf2-1-like SH3-like domain-containing protein</fullName>
    </recommendedName>
</protein>
<dbReference type="PANTHER" id="PTHR46148:SF60">
    <property type="entry name" value="CHROMO DOMAIN-CONTAINING PROTEIN"/>
    <property type="match status" value="1"/>
</dbReference>
<dbReference type="Proteomes" id="UP001234989">
    <property type="component" value="Chromosome 12"/>
</dbReference>
<evidence type="ECO:0000259" key="1">
    <source>
        <dbReference type="Pfam" id="PF24626"/>
    </source>
</evidence>
<reference evidence="2" key="1">
    <citation type="submission" date="2023-08" db="EMBL/GenBank/DDBJ databases">
        <title>A de novo genome assembly of Solanum verrucosum Schlechtendal, a Mexican diploid species geographically isolated from the other diploid A-genome species in potato relatives.</title>
        <authorList>
            <person name="Hosaka K."/>
        </authorList>
    </citation>
    <scope>NUCLEOTIDE SEQUENCE</scope>
    <source>
        <tissue evidence="2">Young leaves</tissue>
    </source>
</reference>
<gene>
    <name evidence="2" type="ORF">MTR67_052608</name>
</gene>
<accession>A0AAF1A303</accession>
<proteinExistence type="predicted"/>
<dbReference type="AlphaFoldDB" id="A0AAF1A303"/>
<sequence>MKGVMRFGNKGKLSPRFIGYFDILSRVGEVAYKLTLPPSLSVVHLMFHVSMLWKYVPDESHVLSLDSVELGLYLSFKEEPITIFDSQVRKLRTKEVASVKVQWKHRSVSKATWEIKSDMRARYPQPFEAPTTFFCFMFENKHGF</sequence>
<organism evidence="2 3">
    <name type="scientific">Solanum verrucosum</name>
    <dbReference type="NCBI Taxonomy" id="315347"/>
    <lineage>
        <taxon>Eukaryota</taxon>
        <taxon>Viridiplantae</taxon>
        <taxon>Streptophyta</taxon>
        <taxon>Embryophyta</taxon>
        <taxon>Tracheophyta</taxon>
        <taxon>Spermatophyta</taxon>
        <taxon>Magnoliopsida</taxon>
        <taxon>eudicotyledons</taxon>
        <taxon>Gunneridae</taxon>
        <taxon>Pentapetalae</taxon>
        <taxon>asterids</taxon>
        <taxon>lamiids</taxon>
        <taxon>Solanales</taxon>
        <taxon>Solanaceae</taxon>
        <taxon>Solanoideae</taxon>
        <taxon>Solaneae</taxon>
        <taxon>Solanum</taxon>
    </lineage>
</organism>
<feature type="domain" description="Tf2-1-like SH3-like" evidence="1">
    <location>
        <begin position="6"/>
        <end position="56"/>
    </location>
</feature>
<dbReference type="InterPro" id="IPR056924">
    <property type="entry name" value="SH3_Tf2-1"/>
</dbReference>
<evidence type="ECO:0000313" key="3">
    <source>
        <dbReference type="Proteomes" id="UP001234989"/>
    </source>
</evidence>
<dbReference type="Pfam" id="PF24626">
    <property type="entry name" value="SH3_Tf2-1"/>
    <property type="match status" value="1"/>
</dbReference>
<dbReference type="EMBL" id="CP133623">
    <property type="protein sequence ID" value="WMV59223.1"/>
    <property type="molecule type" value="Genomic_DNA"/>
</dbReference>
<evidence type="ECO:0000313" key="2">
    <source>
        <dbReference type="EMBL" id="WMV59223.1"/>
    </source>
</evidence>
<keyword evidence="3" id="KW-1185">Reference proteome</keyword>